<dbReference type="Gene3D" id="3.90.226.10">
    <property type="entry name" value="2-enoyl-CoA Hydratase, Chain A, domain 1"/>
    <property type="match status" value="1"/>
</dbReference>
<keyword evidence="3" id="KW-1185">Reference proteome</keyword>
<dbReference type="EMBL" id="WNXC01000001">
    <property type="protein sequence ID" value="MBB2148083.1"/>
    <property type="molecule type" value="Genomic_DNA"/>
</dbReference>
<comment type="caution">
    <text evidence="2">The sequence shown here is derived from an EMBL/GenBank/DDBJ whole genome shotgun (WGS) entry which is preliminary data.</text>
</comment>
<dbReference type="Pfam" id="PF03572">
    <property type="entry name" value="Peptidase_S41"/>
    <property type="match status" value="1"/>
</dbReference>
<dbReference type="InterPro" id="IPR005151">
    <property type="entry name" value="Tail-specific_protease"/>
</dbReference>
<name>A0ABR6ES44_9SPHI</name>
<dbReference type="Proteomes" id="UP000636110">
    <property type="component" value="Unassembled WGS sequence"/>
</dbReference>
<organism evidence="2 3">
    <name type="scientific">Pedobacter gandavensis</name>
    <dbReference type="NCBI Taxonomy" id="2679963"/>
    <lineage>
        <taxon>Bacteria</taxon>
        <taxon>Pseudomonadati</taxon>
        <taxon>Bacteroidota</taxon>
        <taxon>Sphingobacteriia</taxon>
        <taxon>Sphingobacteriales</taxon>
        <taxon>Sphingobacteriaceae</taxon>
        <taxon>Pedobacter</taxon>
    </lineage>
</organism>
<evidence type="ECO:0000313" key="3">
    <source>
        <dbReference type="Proteomes" id="UP000636110"/>
    </source>
</evidence>
<sequence length="481" mass="54837">MTVDKIHQTIYFLFLVCFSIVSNGQTTNRILNISHIEALKQDFRLFRNNIQKSYPSLDRYSDGNKMETLFDSSYASINEKTTDLTFYKQLKMLLSEMKDGHLYCSLPPGLETDRNEKTLFFPLKLQFIARKVYVISATNAQIPAGSEIKSINEKPIDTIITELLKYIPADGNIQTKKYHILNNFFYFYYFIAFDESPTFDIQFKSPDGQLKNSKIKADLEQNIIGPEIAAPPQSLLDFSIEPDQTALITIKTFDPSALKGNFSDFLETSFKQIKDLKLNKLIIDLRGNSGGKDTYGSLLYSYLANKPFRYYKNLQTATNNLDFNQFKSTVSSYNDLQPSMLRRVKNNQYQLGKEAHPNLQLFQPNNYHYNGKVLFLIDGLSFSTTSEFCAIAYSHKRGDFIGEETGGTYEGNTSGVQSEFTLPNTKIQVSFGTIKYEMAVNSVAEPGKGIVPQHKVISTIQDLIERKDVQLTYAIWLANQK</sequence>
<evidence type="ECO:0000313" key="2">
    <source>
        <dbReference type="EMBL" id="MBB2148083.1"/>
    </source>
</evidence>
<dbReference type="PANTHER" id="PTHR32060">
    <property type="entry name" value="TAIL-SPECIFIC PROTEASE"/>
    <property type="match status" value="1"/>
</dbReference>
<protein>
    <recommendedName>
        <fullName evidence="1">Tail specific protease domain-containing protein</fullName>
    </recommendedName>
</protein>
<proteinExistence type="predicted"/>
<dbReference type="InterPro" id="IPR029045">
    <property type="entry name" value="ClpP/crotonase-like_dom_sf"/>
</dbReference>
<feature type="domain" description="Tail specific protease" evidence="1">
    <location>
        <begin position="245"/>
        <end position="424"/>
    </location>
</feature>
<dbReference type="SUPFAM" id="SSF52096">
    <property type="entry name" value="ClpP/crotonase"/>
    <property type="match status" value="1"/>
</dbReference>
<reference evidence="2 3" key="1">
    <citation type="submission" date="2019-11" db="EMBL/GenBank/DDBJ databases">
        <title>Description of Pedobacter sp. LMG 31462T.</title>
        <authorList>
            <person name="Carlier A."/>
            <person name="Qi S."/>
            <person name="Vandamme P."/>
        </authorList>
    </citation>
    <scope>NUCLEOTIDE SEQUENCE [LARGE SCALE GENOMIC DNA]</scope>
    <source>
        <strain evidence="2 3">LMG 31462</strain>
    </source>
</reference>
<evidence type="ECO:0000259" key="1">
    <source>
        <dbReference type="Pfam" id="PF03572"/>
    </source>
</evidence>
<accession>A0ABR6ES44</accession>
<gene>
    <name evidence="2" type="ORF">GM920_04070</name>
</gene>
<dbReference type="PANTHER" id="PTHR32060:SF30">
    <property type="entry name" value="CARBOXY-TERMINAL PROCESSING PROTEASE CTPA"/>
    <property type="match status" value="1"/>
</dbReference>